<dbReference type="STRING" id="1325564.NSJP_2690"/>
<sequence>MIAGFLFTWARRRFMNIRRILPELTHQNILMYGISCRTQEVSTPSRSFTHYPTRRA</sequence>
<accession>A0A1W1I770</accession>
<evidence type="ECO:0000313" key="2">
    <source>
        <dbReference type="Proteomes" id="UP000192042"/>
    </source>
</evidence>
<protein>
    <submittedName>
        <fullName evidence="1">Uncharacterized protein</fullName>
    </submittedName>
</protein>
<dbReference type="AlphaFoldDB" id="A0A1W1I770"/>
<reference evidence="1 2" key="1">
    <citation type="submission" date="2017-03" db="EMBL/GenBank/DDBJ databases">
        <authorList>
            <person name="Afonso C.L."/>
            <person name="Miller P.J."/>
            <person name="Scott M.A."/>
            <person name="Spackman E."/>
            <person name="Goraichik I."/>
            <person name="Dimitrov K.M."/>
            <person name="Suarez D.L."/>
            <person name="Swayne D.E."/>
        </authorList>
    </citation>
    <scope>NUCLEOTIDE SEQUENCE [LARGE SCALE GENOMIC DNA]</scope>
    <source>
        <strain evidence="1">Genome sequencing of Nitrospira japonica strain NJ11</strain>
    </source>
</reference>
<keyword evidence="2" id="KW-1185">Reference proteome</keyword>
<dbReference type="EMBL" id="LT828648">
    <property type="protein sequence ID" value="SLM48857.1"/>
    <property type="molecule type" value="Genomic_DNA"/>
</dbReference>
<evidence type="ECO:0000313" key="1">
    <source>
        <dbReference type="EMBL" id="SLM48857.1"/>
    </source>
</evidence>
<name>A0A1W1I770_9BACT</name>
<dbReference type="KEGG" id="nja:NSJP_2690"/>
<organism evidence="1 2">
    <name type="scientific">Nitrospira japonica</name>
    <dbReference type="NCBI Taxonomy" id="1325564"/>
    <lineage>
        <taxon>Bacteria</taxon>
        <taxon>Pseudomonadati</taxon>
        <taxon>Nitrospirota</taxon>
        <taxon>Nitrospiria</taxon>
        <taxon>Nitrospirales</taxon>
        <taxon>Nitrospiraceae</taxon>
        <taxon>Nitrospira</taxon>
    </lineage>
</organism>
<gene>
    <name evidence="1" type="ORF">NSJP_2690</name>
</gene>
<proteinExistence type="predicted"/>
<dbReference type="Proteomes" id="UP000192042">
    <property type="component" value="Chromosome I"/>
</dbReference>